<dbReference type="EMBL" id="GIFC01004808">
    <property type="protein sequence ID" value="MXU86891.1"/>
    <property type="molecule type" value="Transcribed_RNA"/>
</dbReference>
<evidence type="ECO:0000256" key="1">
    <source>
        <dbReference type="SAM" id="SignalP"/>
    </source>
</evidence>
<accession>A0A6B0U914</accession>
<keyword evidence="1" id="KW-0732">Signal</keyword>
<sequence>MKSLLFWYAAFYFHVLLLSSVKPIGYFISCGCPDENAFSIGLLANRRRSRSLPGPSRGFLSTDALLVADYSEDVNIGRPRPNGLSSATFPPLV</sequence>
<dbReference type="AlphaFoldDB" id="A0A6B0U914"/>
<feature type="chain" id="PRO_5025470276" evidence="1">
    <location>
        <begin position="21"/>
        <end position="93"/>
    </location>
</feature>
<name>A0A6B0U914_IXORI</name>
<protein>
    <submittedName>
        <fullName evidence="2">Putative secreted protein</fullName>
    </submittedName>
</protein>
<feature type="signal peptide" evidence="1">
    <location>
        <begin position="1"/>
        <end position="20"/>
    </location>
</feature>
<proteinExistence type="predicted"/>
<evidence type="ECO:0000313" key="2">
    <source>
        <dbReference type="EMBL" id="MXU86891.1"/>
    </source>
</evidence>
<organism evidence="2">
    <name type="scientific">Ixodes ricinus</name>
    <name type="common">Common tick</name>
    <name type="synonym">Acarus ricinus</name>
    <dbReference type="NCBI Taxonomy" id="34613"/>
    <lineage>
        <taxon>Eukaryota</taxon>
        <taxon>Metazoa</taxon>
        <taxon>Ecdysozoa</taxon>
        <taxon>Arthropoda</taxon>
        <taxon>Chelicerata</taxon>
        <taxon>Arachnida</taxon>
        <taxon>Acari</taxon>
        <taxon>Parasitiformes</taxon>
        <taxon>Ixodida</taxon>
        <taxon>Ixodoidea</taxon>
        <taxon>Ixodidae</taxon>
        <taxon>Ixodinae</taxon>
        <taxon>Ixodes</taxon>
    </lineage>
</organism>
<reference evidence="2" key="1">
    <citation type="submission" date="2019-12" db="EMBL/GenBank/DDBJ databases">
        <title>An insight into the sialome of adult female Ixodes ricinus ticks feeding for 6 days.</title>
        <authorList>
            <person name="Perner J."/>
            <person name="Ribeiro J.M.C."/>
        </authorList>
    </citation>
    <scope>NUCLEOTIDE SEQUENCE</scope>
    <source>
        <strain evidence="2">Semi-engorged</strain>
        <tissue evidence="2">Salivary glands</tissue>
    </source>
</reference>